<comment type="caution">
    <text evidence="1">The sequence shown here is derived from an EMBL/GenBank/DDBJ whole genome shotgun (WGS) entry which is preliminary data.</text>
</comment>
<dbReference type="EMBL" id="JACSIT010000152">
    <property type="protein sequence ID" value="MBC6996419.1"/>
    <property type="molecule type" value="Genomic_DNA"/>
</dbReference>
<evidence type="ECO:0000313" key="1">
    <source>
        <dbReference type="EMBL" id="MBC6996419.1"/>
    </source>
</evidence>
<keyword evidence="2" id="KW-1185">Reference proteome</keyword>
<evidence type="ECO:0000313" key="2">
    <source>
        <dbReference type="Proteomes" id="UP000650081"/>
    </source>
</evidence>
<proteinExistence type="predicted"/>
<protein>
    <submittedName>
        <fullName evidence="1">Uncharacterized protein</fullName>
    </submittedName>
</protein>
<gene>
    <name evidence="1" type="ORF">H9S92_19765</name>
</gene>
<organism evidence="1 2">
    <name type="scientific">Neolewinella lacunae</name>
    <dbReference type="NCBI Taxonomy" id="1517758"/>
    <lineage>
        <taxon>Bacteria</taxon>
        <taxon>Pseudomonadati</taxon>
        <taxon>Bacteroidota</taxon>
        <taxon>Saprospiria</taxon>
        <taxon>Saprospirales</taxon>
        <taxon>Lewinellaceae</taxon>
        <taxon>Neolewinella</taxon>
    </lineage>
</organism>
<accession>A0A923PMY4</accession>
<name>A0A923PMY4_9BACT</name>
<dbReference type="Proteomes" id="UP000650081">
    <property type="component" value="Unassembled WGS sequence"/>
</dbReference>
<dbReference type="AlphaFoldDB" id="A0A923PMY4"/>
<sequence length="1126" mass="125533">MRKHMTPSLRFLLLGGVFLLSCVAYSQNIGLDLQRVIRLAPVAREIGEPVDNPALDTIVLTLAYYGGMPDAEQVDRLLSGPELLNHYRNNADVRAFLLNERLDKLLEDYTPPSGLAFPPTIATEGRASFLQELPGAELFSRGHKVDLGKIRQTFTSPPSTEFNLKAAAEGANNAPTGLSSANLVGNALAGLSDWISRRAQEELTYTFLTKLREDINRNKLEHLFPETSNFLPSLDLLNYKAILPSIRKAFVEDLNAIAFNLGNFLEAQDVAGFRNPEVYNVFLIYRILDLEMREVPLADILAFTYGELERARIDTRCQIDLRMAKVDTTNPAYQEILLAFDDYIRTTDNLNTQFAAAENLLSSQFFNPILDAVETGDLPEDVRQGFYQRAAELFLPLDAEKLPLKNNYWELKPDPPATGIVRAWLRGQEAYEYYEAYPSLTRFDELFGPEALPFDAIERRAAGLTAVRELLAQRRDLEIYAAQIDRLVNARAAFIDLRQEVSNYEEATKLAELSSADKLKILLESIDAELAYTPAPEQPALRLLRKIAEEIIPGQPNADKQINATRQRLADWVMARGDSGSPFLGKMKTGPSEAANLPPLQAAIDATGEAYDQLHGAVQRYSSSRADSLVRTYQNLTTFETVFGMAQQVFFLLSDADSDLFIDKKDMAIFQTNTSARHLLAGLSQERITRVPNLGPLNAPGIADFLLDFGLYLSDFRALPADEQLAGFPEGTVRRIQAVAFITNTLESILTAELLQDPSSEGGAFTLTDQFPAFEKVPEVSHELNEIFRLSQIGEYRYAVDNLLNLLRLFDILPAASKKQQRLESQRDDLRKLIDNHVIEKNEALRAVALATPSSEDLPMLGDERDEKRLQLYSSQLLSETDPLSREEIANSIRDLKIQRIREELNMVEKRIAKLNPSRVDQFRENLFRYGTFMADVANAESPAEFENALNTVALPAGSSQIKRNRPSSVELGAYFGVALSRERLVLPVDVEDASLEEAVFGASLFVPVGFSYSRNIGGSKSLTFFGSLLDLGALTAFRLESRDEAPGSARVDRLPEFRPANVIAPGLHVLYNFPKSPFSLGIGAQDGPSVRKFTAEGSPVVREARSVRGMVTFSVDVPIFRFFNK</sequence>
<reference evidence="1" key="1">
    <citation type="submission" date="2020-08" db="EMBL/GenBank/DDBJ databases">
        <title>Lewinella bacteria from marine environments.</title>
        <authorList>
            <person name="Zhong Y."/>
        </authorList>
    </citation>
    <scope>NUCLEOTIDE SEQUENCE</scope>
    <source>
        <strain evidence="1">KCTC 42187</strain>
    </source>
</reference>
<dbReference type="PROSITE" id="PS51257">
    <property type="entry name" value="PROKAR_LIPOPROTEIN"/>
    <property type="match status" value="1"/>
</dbReference>